<organism evidence="3 4">
    <name type="scientific">Actinomadura harenae</name>
    <dbReference type="NCBI Taxonomy" id="2483351"/>
    <lineage>
        <taxon>Bacteria</taxon>
        <taxon>Bacillati</taxon>
        <taxon>Actinomycetota</taxon>
        <taxon>Actinomycetes</taxon>
        <taxon>Streptosporangiales</taxon>
        <taxon>Thermomonosporaceae</taxon>
        <taxon>Actinomadura</taxon>
    </lineage>
</organism>
<dbReference type="AlphaFoldDB" id="A0A3M2LWK6"/>
<dbReference type="Pfam" id="PF01551">
    <property type="entry name" value="Peptidase_M23"/>
    <property type="match status" value="1"/>
</dbReference>
<keyword evidence="4" id="KW-1185">Reference proteome</keyword>
<dbReference type="EMBL" id="RFFG01000038">
    <property type="protein sequence ID" value="RMI41924.1"/>
    <property type="molecule type" value="Genomic_DNA"/>
</dbReference>
<protein>
    <submittedName>
        <fullName evidence="3">Cell surface protein</fullName>
    </submittedName>
</protein>
<evidence type="ECO:0000313" key="4">
    <source>
        <dbReference type="Proteomes" id="UP000282674"/>
    </source>
</evidence>
<feature type="chain" id="PRO_5018095505" evidence="1">
    <location>
        <begin position="30"/>
        <end position="297"/>
    </location>
</feature>
<feature type="domain" description="M23ase beta-sheet core" evidence="2">
    <location>
        <begin position="168"/>
        <end position="265"/>
    </location>
</feature>
<dbReference type="InterPro" id="IPR016047">
    <property type="entry name" value="M23ase_b-sheet_dom"/>
</dbReference>
<dbReference type="SUPFAM" id="SSF51261">
    <property type="entry name" value="Duplicated hybrid motif"/>
    <property type="match status" value="1"/>
</dbReference>
<dbReference type="Proteomes" id="UP000282674">
    <property type="component" value="Unassembled WGS sequence"/>
</dbReference>
<gene>
    <name evidence="3" type="ORF">EBO15_21405</name>
</gene>
<dbReference type="OrthoDB" id="2677885at2"/>
<evidence type="ECO:0000313" key="3">
    <source>
        <dbReference type="EMBL" id="RMI41924.1"/>
    </source>
</evidence>
<feature type="signal peptide" evidence="1">
    <location>
        <begin position="1"/>
        <end position="29"/>
    </location>
</feature>
<reference evidence="3 4" key="1">
    <citation type="submission" date="2018-10" db="EMBL/GenBank/DDBJ databases">
        <title>Isolation from soil.</title>
        <authorList>
            <person name="Hu J."/>
        </authorList>
    </citation>
    <scope>NUCLEOTIDE SEQUENCE [LARGE SCALE GENOMIC DNA]</scope>
    <source>
        <strain evidence="3 4">NEAU-Ht49</strain>
    </source>
</reference>
<name>A0A3M2LWK6_9ACTN</name>
<dbReference type="InterPro" id="IPR011055">
    <property type="entry name" value="Dup_hybrid_motif"/>
</dbReference>
<dbReference type="CDD" id="cd12797">
    <property type="entry name" value="M23_peptidase"/>
    <property type="match status" value="1"/>
</dbReference>
<keyword evidence="1" id="KW-0732">Signal</keyword>
<evidence type="ECO:0000256" key="1">
    <source>
        <dbReference type="SAM" id="SignalP"/>
    </source>
</evidence>
<evidence type="ECO:0000259" key="2">
    <source>
        <dbReference type="Pfam" id="PF01551"/>
    </source>
</evidence>
<accession>A0A3M2LWK6</accession>
<dbReference type="Gene3D" id="2.70.70.10">
    <property type="entry name" value="Glucose Permease (Domain IIA)"/>
    <property type="match status" value="1"/>
</dbReference>
<dbReference type="Pfam" id="PF03995">
    <property type="entry name" value="Inhibitor_I36"/>
    <property type="match status" value="1"/>
</dbReference>
<comment type="caution">
    <text evidence="3">The sequence shown here is derived from an EMBL/GenBank/DDBJ whole genome shotgun (WGS) entry which is preliminary data.</text>
</comment>
<sequence length="297" mass="31606">MLTKVLTTATAAAAIGGAVVATTASSADAAGRNGKCDTGEFCLYYNSNQKGSVSDFTGSVRDYGAKQPGCYDFKSAGAGKGKCVKNATASVWNRSSKTVRVYFNSNFGGRYQDFKAGAKGNLNSGLKNQNASHEFAPANRVNISYGLYKATGGRIACKFDGYTSTPGRHEGTDISRRIGSKVYALVAGKVIYVHKGQNGRVHSSDLSTIAIYNASLKKTVIYLHSAPSSTLKAGQTIKKGQYIATEAWHGVSSAGGAHTHVEMRLGYQTHAAISVGDPRLDNPNPISFWNQQGYNYR</sequence>
<proteinExistence type="predicted"/>
<dbReference type="Gene3D" id="2.60.20.10">
    <property type="entry name" value="Crystallins"/>
    <property type="match status" value="1"/>
</dbReference>